<reference evidence="3 4" key="1">
    <citation type="submission" date="2019-02" db="EMBL/GenBank/DDBJ databases">
        <title>Genomic Encyclopedia of Type Strains, Phase IV (KMG-IV): sequencing the most valuable type-strain genomes for metagenomic binning, comparative biology and taxonomic classification.</title>
        <authorList>
            <person name="Goeker M."/>
        </authorList>
    </citation>
    <scope>NUCLEOTIDE SEQUENCE [LARGE SCALE GENOMIC DNA]</scope>
    <source>
        <strain evidence="3 4">DSM 18116</strain>
    </source>
</reference>
<keyword evidence="4" id="KW-1185">Reference proteome</keyword>
<dbReference type="EMBL" id="SGXA01000002">
    <property type="protein sequence ID" value="RZS71024.1"/>
    <property type="molecule type" value="Genomic_DNA"/>
</dbReference>
<dbReference type="InterPro" id="IPR013517">
    <property type="entry name" value="FG-GAP"/>
</dbReference>
<organism evidence="3 4">
    <name type="scientific">Pseudobacter ginsenosidimutans</name>
    <dbReference type="NCBI Taxonomy" id="661488"/>
    <lineage>
        <taxon>Bacteria</taxon>
        <taxon>Pseudomonadati</taxon>
        <taxon>Bacteroidota</taxon>
        <taxon>Chitinophagia</taxon>
        <taxon>Chitinophagales</taxon>
        <taxon>Chitinophagaceae</taxon>
        <taxon>Pseudobacter</taxon>
    </lineage>
</organism>
<dbReference type="Gene3D" id="2.130.10.130">
    <property type="entry name" value="Integrin alpha, N-terminal"/>
    <property type="match status" value="1"/>
</dbReference>
<evidence type="ECO:0000313" key="4">
    <source>
        <dbReference type="Proteomes" id="UP000293874"/>
    </source>
</evidence>
<feature type="signal peptide" evidence="2">
    <location>
        <begin position="1"/>
        <end position="21"/>
    </location>
</feature>
<dbReference type="OrthoDB" id="606985at2"/>
<dbReference type="Pfam" id="PF13517">
    <property type="entry name" value="FG-GAP_3"/>
    <property type="match status" value="1"/>
</dbReference>
<name>A0A4Q7MSW3_9BACT</name>
<keyword evidence="1 2" id="KW-0732">Signal</keyword>
<dbReference type="PANTHER" id="PTHR44103:SF1">
    <property type="entry name" value="PROPROTEIN CONVERTASE P"/>
    <property type="match status" value="1"/>
</dbReference>
<dbReference type="InterPro" id="IPR028994">
    <property type="entry name" value="Integrin_alpha_N"/>
</dbReference>
<dbReference type="SUPFAM" id="SSF69318">
    <property type="entry name" value="Integrin alpha N-terminal domain"/>
    <property type="match status" value="1"/>
</dbReference>
<accession>A0A4Q7MSW3</accession>
<dbReference type="AlphaFoldDB" id="A0A4Q7MSW3"/>
<sequence>MKNIFRILSLSMLPASLLAQSADDRIRSSGFPVIGKIINTNIPGAPVLDQPELLKGTEQEIRTEKHGLAYPAFFDWNKDGKMDLLLGEFETGKTGSDIKVYLNEGSNKKPKFSGKYFYAKDAKGDTMTSYQWCCIGTHPRFADLDNDGYMDMLSGQYNPGQINWWRGGKDGFQARQFVDQEGYTEGNLGFSGVSSELDPRSNNYWNYTSAGFADFNGDGLTDLFVGGFGEMKVALNVGTKEVPKFGLRKYLLGLDGLPVSVMRPSEEEIQKAKSQRGSYFTYSGVIKSFVTPVDWDVDGVLDLLVTHLYGERKTKDPVVFFRGVQTDKGLRFEEAKSLFTVPDVYKTFPGCQPNIAVTDYNDDGVKDLVIGLSLPALNGYEIDSLASWGYLKDFGLQAPGKDPGRMLEWEGGIEKLRKRIADNPSMKNYFYGKFTEEKYLTLRHRGFVYVMLGKKNPVEAVAVKGVVAKDEVNLLTSVEY</sequence>
<dbReference type="RefSeq" id="WP_130541562.1">
    <property type="nucleotide sequence ID" value="NZ_CP042431.1"/>
</dbReference>
<proteinExistence type="predicted"/>
<evidence type="ECO:0000256" key="2">
    <source>
        <dbReference type="SAM" id="SignalP"/>
    </source>
</evidence>
<dbReference type="PANTHER" id="PTHR44103">
    <property type="entry name" value="PROPROTEIN CONVERTASE P"/>
    <property type="match status" value="1"/>
</dbReference>
<evidence type="ECO:0000313" key="3">
    <source>
        <dbReference type="EMBL" id="RZS71024.1"/>
    </source>
</evidence>
<evidence type="ECO:0000256" key="1">
    <source>
        <dbReference type="ARBA" id="ARBA00022729"/>
    </source>
</evidence>
<protein>
    <submittedName>
        <fullName evidence="3">VCBS repeat protein</fullName>
    </submittedName>
</protein>
<feature type="chain" id="PRO_5020640105" evidence="2">
    <location>
        <begin position="22"/>
        <end position="480"/>
    </location>
</feature>
<comment type="caution">
    <text evidence="3">The sequence shown here is derived from an EMBL/GenBank/DDBJ whole genome shotgun (WGS) entry which is preliminary data.</text>
</comment>
<dbReference type="Proteomes" id="UP000293874">
    <property type="component" value="Unassembled WGS sequence"/>
</dbReference>
<gene>
    <name evidence="3" type="ORF">EV199_2924</name>
</gene>